<keyword evidence="6" id="KW-0408">Iron</keyword>
<keyword evidence="16" id="KW-1185">Reference proteome</keyword>
<evidence type="ECO:0000256" key="5">
    <source>
        <dbReference type="ARBA" id="ARBA00022692"/>
    </source>
</evidence>
<dbReference type="GO" id="GO:0009279">
    <property type="term" value="C:cell outer membrane"/>
    <property type="evidence" value="ECO:0007669"/>
    <property type="project" value="UniProtKB-SubCell"/>
</dbReference>
<dbReference type="PANTHER" id="PTHR32552:SF81">
    <property type="entry name" value="TONB-DEPENDENT OUTER MEMBRANE RECEPTOR"/>
    <property type="match status" value="1"/>
</dbReference>
<dbReference type="AlphaFoldDB" id="U3A8M3"/>
<gene>
    <name evidence="15" type="ORF">NT2_19_00100</name>
</gene>
<dbReference type="Pfam" id="PF00593">
    <property type="entry name" value="TonB_dep_Rec_b-barrel"/>
    <property type="match status" value="1"/>
</dbReference>
<keyword evidence="7" id="KW-0406">Ion transport</keyword>
<evidence type="ECO:0000256" key="8">
    <source>
        <dbReference type="ARBA" id="ARBA00023077"/>
    </source>
</evidence>
<dbReference type="GO" id="GO:0006826">
    <property type="term" value="P:iron ion transport"/>
    <property type="evidence" value="ECO:0007669"/>
    <property type="project" value="UniProtKB-KW"/>
</dbReference>
<keyword evidence="8 12" id="KW-0798">TonB box</keyword>
<dbReference type="InterPro" id="IPR036942">
    <property type="entry name" value="Beta-barrel_TonB_sf"/>
</dbReference>
<protein>
    <submittedName>
        <fullName evidence="15">Putative TonB-dependent receptor</fullName>
    </submittedName>
</protein>
<evidence type="ECO:0000256" key="7">
    <source>
        <dbReference type="ARBA" id="ARBA00023065"/>
    </source>
</evidence>
<feature type="domain" description="TonB-dependent receptor-like beta-barrel" evidence="13">
    <location>
        <begin position="232"/>
        <end position="631"/>
    </location>
</feature>
<evidence type="ECO:0000259" key="13">
    <source>
        <dbReference type="Pfam" id="PF00593"/>
    </source>
</evidence>
<feature type="domain" description="TonB-dependent receptor plug" evidence="14">
    <location>
        <begin position="3"/>
        <end position="103"/>
    </location>
</feature>
<evidence type="ECO:0000256" key="10">
    <source>
        <dbReference type="ARBA" id="ARBA00023237"/>
    </source>
</evidence>
<dbReference type="SUPFAM" id="SSF56935">
    <property type="entry name" value="Porins"/>
    <property type="match status" value="1"/>
</dbReference>
<keyword evidence="4" id="KW-0410">Iron transport</keyword>
<evidence type="ECO:0000256" key="1">
    <source>
        <dbReference type="ARBA" id="ARBA00004571"/>
    </source>
</evidence>
<keyword evidence="5 11" id="KW-0812">Transmembrane</keyword>
<dbReference type="CDD" id="cd01347">
    <property type="entry name" value="ligand_gated_channel"/>
    <property type="match status" value="1"/>
</dbReference>
<evidence type="ECO:0000256" key="9">
    <source>
        <dbReference type="ARBA" id="ARBA00023136"/>
    </source>
</evidence>
<dbReference type="InterPro" id="IPR012910">
    <property type="entry name" value="Plug_dom"/>
</dbReference>
<dbReference type="Pfam" id="PF07715">
    <property type="entry name" value="Plug"/>
    <property type="match status" value="1"/>
</dbReference>
<evidence type="ECO:0000256" key="2">
    <source>
        <dbReference type="ARBA" id="ARBA00022448"/>
    </source>
</evidence>
<comment type="similarity">
    <text evidence="11 12">Belongs to the TonB-dependent receptor family.</text>
</comment>
<keyword evidence="3 11" id="KW-1134">Transmembrane beta strand</keyword>
<keyword evidence="15" id="KW-0675">Receptor</keyword>
<keyword evidence="2 11" id="KW-0813">Transport</keyword>
<keyword evidence="9 11" id="KW-0472">Membrane</keyword>
<comment type="caution">
    <text evidence="15">The sequence shown here is derived from an EMBL/GenBank/DDBJ whole genome shotgun (WGS) entry which is preliminary data.</text>
</comment>
<comment type="subcellular location">
    <subcellularLocation>
        <location evidence="1 11">Cell outer membrane</location>
        <topology evidence="1 11">Multi-pass membrane protein</topology>
    </subcellularLocation>
</comment>
<organism evidence="15 16">
    <name type="scientific">Caenibius tardaugens NBRC 16725</name>
    <dbReference type="NCBI Taxonomy" id="1219035"/>
    <lineage>
        <taxon>Bacteria</taxon>
        <taxon>Pseudomonadati</taxon>
        <taxon>Pseudomonadota</taxon>
        <taxon>Alphaproteobacteria</taxon>
        <taxon>Sphingomonadales</taxon>
        <taxon>Erythrobacteraceae</taxon>
        <taxon>Caenibius</taxon>
    </lineage>
</organism>
<dbReference type="eggNOG" id="COG4771">
    <property type="taxonomic scope" value="Bacteria"/>
</dbReference>
<proteinExistence type="inferred from homology"/>
<reference evidence="15 16" key="1">
    <citation type="submission" date="2013-09" db="EMBL/GenBank/DDBJ databases">
        <title>Whole genome shotgun sequence of Novosphingobium tardaugens NBRC 16725.</title>
        <authorList>
            <person name="Isaki S."/>
            <person name="Hosoyama A."/>
            <person name="Tsuchikane K."/>
            <person name="Katsumata H."/>
            <person name="Ando Y."/>
            <person name="Yamazaki S."/>
            <person name="Fujita N."/>
        </authorList>
    </citation>
    <scope>NUCLEOTIDE SEQUENCE [LARGE SCALE GENOMIC DNA]</scope>
    <source>
        <strain evidence="15 16">NBRC 16725</strain>
    </source>
</reference>
<evidence type="ECO:0000256" key="3">
    <source>
        <dbReference type="ARBA" id="ARBA00022452"/>
    </source>
</evidence>
<evidence type="ECO:0000256" key="11">
    <source>
        <dbReference type="PROSITE-ProRule" id="PRU01360"/>
    </source>
</evidence>
<keyword evidence="10 11" id="KW-0998">Cell outer membrane</keyword>
<dbReference type="InterPro" id="IPR039426">
    <property type="entry name" value="TonB-dep_rcpt-like"/>
</dbReference>
<evidence type="ECO:0000256" key="4">
    <source>
        <dbReference type="ARBA" id="ARBA00022496"/>
    </source>
</evidence>
<dbReference type="PROSITE" id="PS52016">
    <property type="entry name" value="TONB_DEPENDENT_REC_3"/>
    <property type="match status" value="1"/>
</dbReference>
<dbReference type="Gene3D" id="2.40.170.20">
    <property type="entry name" value="TonB-dependent receptor, beta-barrel domain"/>
    <property type="match status" value="1"/>
</dbReference>
<name>U3A8M3_9SPHN</name>
<evidence type="ECO:0000313" key="16">
    <source>
        <dbReference type="Proteomes" id="UP000016568"/>
    </source>
</evidence>
<accession>U3A8M3</accession>
<dbReference type="PANTHER" id="PTHR32552">
    <property type="entry name" value="FERRICHROME IRON RECEPTOR-RELATED"/>
    <property type="match status" value="1"/>
</dbReference>
<dbReference type="InterPro" id="IPR000531">
    <property type="entry name" value="Beta-barrel_TonB"/>
</dbReference>
<dbReference type="Proteomes" id="UP000016568">
    <property type="component" value="Unassembled WGS sequence"/>
</dbReference>
<evidence type="ECO:0000313" key="15">
    <source>
        <dbReference type="EMBL" id="GAD51113.1"/>
    </source>
</evidence>
<dbReference type="EMBL" id="BASZ01000019">
    <property type="protein sequence ID" value="GAD51113.1"/>
    <property type="molecule type" value="Genomic_DNA"/>
</dbReference>
<evidence type="ECO:0000256" key="12">
    <source>
        <dbReference type="RuleBase" id="RU003357"/>
    </source>
</evidence>
<sequence length="664" mass="73640">MAALTSAALEAKGINDITDLRSVVPSLQVTPHPGSATTARVFIRGVGNNDDQITQDPSVAIYLDGVYIARSQGLSMEVAELERIEVLRGPQGSLYGRNATGGAINYITRAPDLGRFGVKQSLTYGNYDQFRARTRVNIPVGDTLAIELGYLHAQKDGFVKNPGTGIKRWGDQRRSAYRAAVRWAPTDAIDLRYTYDRSDMNDTPSYIVQSPFYPAMAERPIAGSPFVNNLRRNDVVAQGHNLTASWDVTDGLTLKSITGYRELENVLNQDYLTGANGPFPLLAVDFDQKQKQWTQEVQAVGKAMDGRLEYVFGAYYFDESASSFDLTRLVSRPRLNRTVTIDNKAYAVYGQMTFRPAFLDGLYVTPSLRWSRDERRATLQQTFVPAIGVPTVGPTGTGDRSFSNVSPGLIVGYDVTDDVNVYAKWARGYKSGGYSVRASSIARFEQGFDPETLDSFELGLKSSWLDNRLRLNIAGFVSKYKGIQVNLQTDPVNPGITDTFNAGKATIKGIELDITARPVRSLTFGVNYAYLDAGYDRIVDPITGNNIADRFSFVEAPRHTLTTNLQYEFPETPIGSLTAYVDYFMQSKKFTSTSDARYIIGHYGLLNARLTLSDIPIGFGSWRLSAFGKNLTDKKYYTAHFNGVLPAVFFGDPRTYGLELTFEY</sequence>
<evidence type="ECO:0000259" key="14">
    <source>
        <dbReference type="Pfam" id="PF07715"/>
    </source>
</evidence>
<evidence type="ECO:0000256" key="6">
    <source>
        <dbReference type="ARBA" id="ARBA00023004"/>
    </source>
</evidence>